<organism evidence="10 11">
    <name type="scientific">Sphaeroforma arctica JP610</name>
    <dbReference type="NCBI Taxonomy" id="667725"/>
    <lineage>
        <taxon>Eukaryota</taxon>
        <taxon>Ichthyosporea</taxon>
        <taxon>Ichthyophonida</taxon>
        <taxon>Sphaeroforma</taxon>
    </lineage>
</organism>
<keyword evidence="11" id="KW-1185">Reference proteome</keyword>
<dbReference type="GO" id="GO:0005802">
    <property type="term" value="C:trans-Golgi network"/>
    <property type="evidence" value="ECO:0007669"/>
    <property type="project" value="TreeGrafter"/>
</dbReference>
<evidence type="ECO:0000256" key="5">
    <source>
        <dbReference type="ARBA" id="ARBA00022927"/>
    </source>
</evidence>
<dbReference type="PANTHER" id="PTHR12952:SF0">
    <property type="entry name" value="PROTEIN SYS1 HOMOLOG"/>
    <property type="match status" value="1"/>
</dbReference>
<keyword evidence="6 9" id="KW-1133">Transmembrane helix</keyword>
<dbReference type="OrthoDB" id="542931at2759"/>
<dbReference type="GeneID" id="25909077"/>
<dbReference type="GO" id="GO:0005829">
    <property type="term" value="C:cytosol"/>
    <property type="evidence" value="ECO:0007669"/>
    <property type="project" value="GOC"/>
</dbReference>
<reference evidence="10 11" key="1">
    <citation type="submission" date="2011-02" db="EMBL/GenBank/DDBJ databases">
        <title>The Genome Sequence of Sphaeroforma arctica JP610.</title>
        <authorList>
            <consortium name="The Broad Institute Genome Sequencing Platform"/>
            <person name="Russ C."/>
            <person name="Cuomo C."/>
            <person name="Young S.K."/>
            <person name="Zeng Q."/>
            <person name="Gargeya S."/>
            <person name="Alvarado L."/>
            <person name="Berlin A."/>
            <person name="Chapman S.B."/>
            <person name="Chen Z."/>
            <person name="Freedman E."/>
            <person name="Gellesch M."/>
            <person name="Goldberg J."/>
            <person name="Griggs A."/>
            <person name="Gujja S."/>
            <person name="Heilman E."/>
            <person name="Heiman D."/>
            <person name="Howarth C."/>
            <person name="Mehta T."/>
            <person name="Neiman D."/>
            <person name="Pearson M."/>
            <person name="Roberts A."/>
            <person name="Saif S."/>
            <person name="Shea T."/>
            <person name="Shenoy N."/>
            <person name="Sisk P."/>
            <person name="Stolte C."/>
            <person name="Sykes S."/>
            <person name="White J."/>
            <person name="Yandava C."/>
            <person name="Burger G."/>
            <person name="Gray M.W."/>
            <person name="Holland P.W.H."/>
            <person name="King N."/>
            <person name="Lang F.B.F."/>
            <person name="Roger A.J."/>
            <person name="Ruiz-Trillo I."/>
            <person name="Haas B."/>
            <person name="Nusbaum C."/>
            <person name="Birren B."/>
        </authorList>
    </citation>
    <scope>NUCLEOTIDE SEQUENCE [LARGE SCALE GENOMIC DNA]</scope>
    <source>
        <strain evidence="10 11">JP610</strain>
    </source>
</reference>
<keyword evidence="4 9" id="KW-0812">Transmembrane</keyword>
<dbReference type="PANTHER" id="PTHR12952">
    <property type="entry name" value="SYS1"/>
    <property type="match status" value="1"/>
</dbReference>
<dbReference type="AlphaFoldDB" id="A0A0L0FSS2"/>
<keyword evidence="3" id="KW-0813">Transport</keyword>
<feature type="transmembrane region" description="Helical" evidence="9">
    <location>
        <begin position="12"/>
        <end position="41"/>
    </location>
</feature>
<evidence type="ECO:0008006" key="12">
    <source>
        <dbReference type="Google" id="ProtNLM"/>
    </source>
</evidence>
<dbReference type="GO" id="GO:0006895">
    <property type="term" value="P:Golgi to endosome transport"/>
    <property type="evidence" value="ECO:0007669"/>
    <property type="project" value="TreeGrafter"/>
</dbReference>
<dbReference type="eggNOG" id="KOG4697">
    <property type="taxonomic scope" value="Eukaryota"/>
</dbReference>
<comment type="subcellular location">
    <subcellularLocation>
        <location evidence="1">Golgi apparatus membrane</location>
        <topology evidence="1">Multi-pass membrane protein</topology>
    </subcellularLocation>
</comment>
<dbReference type="Pfam" id="PF09801">
    <property type="entry name" value="SYS1"/>
    <property type="match status" value="1"/>
</dbReference>
<dbReference type="RefSeq" id="XP_014152915.1">
    <property type="nucleotide sequence ID" value="XM_014297440.1"/>
</dbReference>
<evidence type="ECO:0000313" key="11">
    <source>
        <dbReference type="Proteomes" id="UP000054560"/>
    </source>
</evidence>
<dbReference type="EMBL" id="KQ242380">
    <property type="protein sequence ID" value="KNC79013.1"/>
    <property type="molecule type" value="Genomic_DNA"/>
</dbReference>
<evidence type="ECO:0000256" key="8">
    <source>
        <dbReference type="ARBA" id="ARBA00023136"/>
    </source>
</evidence>
<evidence type="ECO:0000256" key="6">
    <source>
        <dbReference type="ARBA" id="ARBA00022989"/>
    </source>
</evidence>
<protein>
    <recommendedName>
        <fullName evidence="12">Protein SYS1 homolog</fullName>
    </recommendedName>
</protein>
<feature type="transmembrane region" description="Helical" evidence="9">
    <location>
        <begin position="89"/>
        <end position="109"/>
    </location>
</feature>
<feature type="transmembrane region" description="Helical" evidence="9">
    <location>
        <begin position="61"/>
        <end position="82"/>
    </location>
</feature>
<dbReference type="GO" id="GO:0043001">
    <property type="term" value="P:Golgi to plasma membrane protein transport"/>
    <property type="evidence" value="ECO:0007669"/>
    <property type="project" value="TreeGrafter"/>
</dbReference>
<comment type="similarity">
    <text evidence="2">Belongs to the SYS1 family.</text>
</comment>
<dbReference type="InterPro" id="IPR019185">
    <property type="entry name" value="Integral_membrane_SYS1-rel"/>
</dbReference>
<keyword evidence="5" id="KW-0653">Protein transport</keyword>
<evidence type="ECO:0000256" key="2">
    <source>
        <dbReference type="ARBA" id="ARBA00008160"/>
    </source>
</evidence>
<feature type="transmembrane region" description="Helical" evidence="9">
    <location>
        <begin position="115"/>
        <end position="136"/>
    </location>
</feature>
<dbReference type="Proteomes" id="UP000054560">
    <property type="component" value="Unassembled WGS sequence"/>
</dbReference>
<evidence type="ECO:0000256" key="7">
    <source>
        <dbReference type="ARBA" id="ARBA00023034"/>
    </source>
</evidence>
<keyword evidence="7" id="KW-0333">Golgi apparatus</keyword>
<evidence type="ECO:0000256" key="3">
    <source>
        <dbReference type="ARBA" id="ARBA00022448"/>
    </source>
</evidence>
<evidence type="ECO:0000313" key="10">
    <source>
        <dbReference type="EMBL" id="KNC79013.1"/>
    </source>
</evidence>
<dbReference type="STRING" id="667725.A0A0L0FSS2"/>
<accession>A0A0L0FSS2</accession>
<sequence length="154" mass="17479">MARFRAYVWDPILLISQIVSLQCLFYLSYLLLLHALFHLGVGVPVILDWVFSPKSVGSDGLSWLGTGVYLLESVLSAVWILLVVSRAKLCLDFSVTLYCYHLLFCTLYWGWMSGWWWFCTIVCCAITTTLSEALCIRQELKEIPVAGMGNKNDV</sequence>
<evidence type="ECO:0000256" key="1">
    <source>
        <dbReference type="ARBA" id="ARBA00004653"/>
    </source>
</evidence>
<evidence type="ECO:0000256" key="4">
    <source>
        <dbReference type="ARBA" id="ARBA00022692"/>
    </source>
</evidence>
<proteinExistence type="inferred from homology"/>
<dbReference type="GO" id="GO:0034067">
    <property type="term" value="P:protein localization to Golgi apparatus"/>
    <property type="evidence" value="ECO:0007669"/>
    <property type="project" value="TreeGrafter"/>
</dbReference>
<keyword evidence="8 9" id="KW-0472">Membrane</keyword>
<gene>
    <name evidence="10" type="ORF">SARC_08573</name>
</gene>
<dbReference type="GO" id="GO:0000139">
    <property type="term" value="C:Golgi membrane"/>
    <property type="evidence" value="ECO:0007669"/>
    <property type="project" value="UniProtKB-SubCell"/>
</dbReference>
<name>A0A0L0FSS2_9EUKA</name>
<evidence type="ECO:0000256" key="9">
    <source>
        <dbReference type="SAM" id="Phobius"/>
    </source>
</evidence>